<keyword evidence="4" id="KW-1185">Reference proteome</keyword>
<dbReference type="InterPro" id="IPR003593">
    <property type="entry name" value="AAA+_ATPase"/>
</dbReference>
<dbReference type="GeneID" id="98296070"/>
<comment type="caution">
    <text evidence="3">The sequence shown here is derived from an EMBL/GenBank/DDBJ whole genome shotgun (WGS) entry which is preliminary data.</text>
</comment>
<dbReference type="Gene3D" id="3.40.50.300">
    <property type="entry name" value="P-loop containing nucleotide triphosphate hydrolases"/>
    <property type="match status" value="1"/>
</dbReference>
<dbReference type="AlphaFoldDB" id="A0A261G3T4"/>
<sequence>MSVWDSIVGQQPTAEMLSTLAELSAIANRHADGSIADSTLSNAPQDAQETEQHNRREQNEQRVRHGLAQSWLFCGPPGSGRSNLARAFAAALESPDHGMGDRPSNVTQQILAGTHPDVTVLSTDKVTIGIDEVRGLISQSEQMPSTAPWRIIIIEDVDRMLERTTNVLLKEIEEPAEHAIWILCAPSPQDVLPTIRSRTRLVNLAVPSQAAVTKFILEHTDVDEHVASRASRLAEGHIGIARLYATNERVMSDRDELIVGVLNMQRTSDAVLLAQRLIDSAQGQAQEEVESQVDRDERNFRRINGIDEGERLPVELRTAFHAIGKKEDVRRRITRRSRDVLDRALNSVASIYRDIGVLQNDAEDSAGLINLENRTAITELSIRIDRNRAVACLEAIETARRRLGSNGAPLLVFEALFSTLVP</sequence>
<dbReference type="Pfam" id="PF13177">
    <property type="entry name" value="DNA_pol3_delta2"/>
    <property type="match status" value="1"/>
</dbReference>
<feature type="compositionally biased region" description="Polar residues" evidence="1">
    <location>
        <begin position="36"/>
        <end position="47"/>
    </location>
</feature>
<proteinExistence type="predicted"/>
<dbReference type="SUPFAM" id="SSF52540">
    <property type="entry name" value="P-loop containing nucleoside triphosphate hydrolases"/>
    <property type="match status" value="1"/>
</dbReference>
<dbReference type="InterPro" id="IPR027417">
    <property type="entry name" value="P-loop_NTPase"/>
</dbReference>
<feature type="domain" description="AAA+ ATPase" evidence="2">
    <location>
        <begin position="67"/>
        <end position="207"/>
    </location>
</feature>
<dbReference type="Proteomes" id="UP000216451">
    <property type="component" value="Unassembled WGS sequence"/>
</dbReference>
<dbReference type="GO" id="GO:0006261">
    <property type="term" value="P:DNA-templated DNA replication"/>
    <property type="evidence" value="ECO:0007669"/>
    <property type="project" value="TreeGrafter"/>
</dbReference>
<gene>
    <name evidence="3" type="ORF">BAQU_1403</name>
</gene>
<organism evidence="3 4">
    <name type="scientific">Bifidobacterium aquikefiri</name>
    <dbReference type="NCBI Taxonomy" id="1653207"/>
    <lineage>
        <taxon>Bacteria</taxon>
        <taxon>Bacillati</taxon>
        <taxon>Actinomycetota</taxon>
        <taxon>Actinomycetes</taxon>
        <taxon>Bifidobacteriales</taxon>
        <taxon>Bifidobacteriaceae</taxon>
        <taxon>Bifidobacterium</taxon>
    </lineage>
</organism>
<evidence type="ECO:0000313" key="3">
    <source>
        <dbReference type="EMBL" id="OZG66069.1"/>
    </source>
</evidence>
<dbReference type="RefSeq" id="WP_244568480.1">
    <property type="nucleotide sequence ID" value="NZ_CALENZ010000024.1"/>
</dbReference>
<dbReference type="SMART" id="SM00382">
    <property type="entry name" value="AAA"/>
    <property type="match status" value="1"/>
</dbReference>
<evidence type="ECO:0000259" key="2">
    <source>
        <dbReference type="SMART" id="SM00382"/>
    </source>
</evidence>
<protein>
    <submittedName>
        <fullName evidence="3">DNA polymerase III subunit delta</fullName>
    </submittedName>
</protein>
<evidence type="ECO:0000313" key="4">
    <source>
        <dbReference type="Proteomes" id="UP000216451"/>
    </source>
</evidence>
<dbReference type="PANTHER" id="PTHR11669">
    <property type="entry name" value="REPLICATION FACTOR C / DNA POLYMERASE III GAMMA-TAU SUBUNIT"/>
    <property type="match status" value="1"/>
</dbReference>
<name>A0A261G3T4_9BIFI</name>
<dbReference type="NCBIfam" id="NF005926">
    <property type="entry name" value="PRK07940.1"/>
    <property type="match status" value="1"/>
</dbReference>
<accession>A0A261G3T4</accession>
<dbReference type="EMBL" id="MWXA01000006">
    <property type="protein sequence ID" value="OZG66069.1"/>
    <property type="molecule type" value="Genomic_DNA"/>
</dbReference>
<evidence type="ECO:0000256" key="1">
    <source>
        <dbReference type="SAM" id="MobiDB-lite"/>
    </source>
</evidence>
<dbReference type="PANTHER" id="PTHR11669:SF8">
    <property type="entry name" value="DNA POLYMERASE III SUBUNIT DELTA"/>
    <property type="match status" value="1"/>
</dbReference>
<feature type="compositionally biased region" description="Basic and acidic residues" evidence="1">
    <location>
        <begin position="50"/>
        <end position="62"/>
    </location>
</feature>
<dbReference type="InterPro" id="IPR050238">
    <property type="entry name" value="DNA_Rep/Repair_Clamp_Loader"/>
</dbReference>
<feature type="region of interest" description="Disordered" evidence="1">
    <location>
        <begin position="35"/>
        <end position="62"/>
    </location>
</feature>
<reference evidence="3 4" key="1">
    <citation type="journal article" date="2017" name="BMC Genomics">
        <title>Comparative genomic and phylogenomic analyses of the Bifidobacteriaceae family.</title>
        <authorList>
            <person name="Lugli G.A."/>
            <person name="Milani C."/>
            <person name="Turroni F."/>
            <person name="Duranti S."/>
            <person name="Mancabelli L."/>
            <person name="Mangifesta M."/>
            <person name="Ferrario C."/>
            <person name="Modesto M."/>
            <person name="Mattarelli P."/>
            <person name="Jiri K."/>
            <person name="van Sinderen D."/>
            <person name="Ventura M."/>
        </authorList>
    </citation>
    <scope>NUCLEOTIDE SEQUENCE [LARGE SCALE GENOMIC DNA]</scope>
    <source>
        <strain evidence="3 4">LMG 28769</strain>
    </source>
</reference>